<name>A0A6N8H679_9FLAO</name>
<dbReference type="EMBL" id="WOWP01000001">
    <property type="protein sequence ID" value="MUV02164.1"/>
    <property type="molecule type" value="Genomic_DNA"/>
</dbReference>
<accession>A0A6N8H679</accession>
<keyword evidence="3" id="KW-1185">Reference proteome</keyword>
<proteinExistence type="predicted"/>
<sequence length="505" mass="58450">MKRKLLCTLFVLVTFYCNAQYTVQTTLNGTVKNANGEIVTLIYRPFLRGSLNPLGFTSMGTQISKEGKFTLKSDKILDGSEYYIIFNDKNITGLVLFEGDNINLNFDINKPGETLFATGKGAGKINMMHLPQFDDEFMEDMTPSEYAAYLDSLSSAKMALLNAVYKKEKTNKAITDAENREVLERIINESPLSEKEYDFLKSIIELQKFEIGAFLEYKSEEMEGKRIDFSDPVYKSFNASEYKKITSVNNCYSAYIVYLILRVEYLKSLKDKELYYENWYEYVSEEDFINWEEKFLNENFTPEVRDRYYSEVFSWLVSMGQPYDKYSKQLDYLQNNANSKSYQKSVDFIKLMETGLIDKKYNLGGDTKQLDKKKLDIVLKKYSNKKNVLLVFWSVEFAGSSILNQIPSLQHLQKEKDLQIVYIGIDRAELKNLWAARIIDNNWKGEHYFMPIEGNEDSLKKFSSDDIYAFCDGGATFSIITKNNTVLNKVENSHQLAAGKIKKYL</sequence>
<dbReference type="AlphaFoldDB" id="A0A6N8H679"/>
<dbReference type="Proteomes" id="UP000433945">
    <property type="component" value="Unassembled WGS sequence"/>
</dbReference>
<feature type="signal peptide" evidence="1">
    <location>
        <begin position="1"/>
        <end position="19"/>
    </location>
</feature>
<comment type="caution">
    <text evidence="2">The sequence shown here is derived from an EMBL/GenBank/DDBJ whole genome shotgun (WGS) entry which is preliminary data.</text>
</comment>
<organism evidence="2 3">
    <name type="scientific">Flavobacterium rakeshii</name>
    <dbReference type="NCBI Taxonomy" id="1038845"/>
    <lineage>
        <taxon>Bacteria</taxon>
        <taxon>Pseudomonadati</taxon>
        <taxon>Bacteroidota</taxon>
        <taxon>Flavobacteriia</taxon>
        <taxon>Flavobacteriales</taxon>
        <taxon>Flavobacteriaceae</taxon>
        <taxon>Flavobacterium</taxon>
    </lineage>
</organism>
<feature type="chain" id="PRO_5027121866" description="Thioredoxin domain-containing protein" evidence="1">
    <location>
        <begin position="20"/>
        <end position="505"/>
    </location>
</feature>
<evidence type="ECO:0000313" key="2">
    <source>
        <dbReference type="EMBL" id="MUV02164.1"/>
    </source>
</evidence>
<evidence type="ECO:0000313" key="3">
    <source>
        <dbReference type="Proteomes" id="UP000433945"/>
    </source>
</evidence>
<dbReference type="Gene3D" id="3.40.30.10">
    <property type="entry name" value="Glutaredoxin"/>
    <property type="match status" value="1"/>
</dbReference>
<protein>
    <recommendedName>
        <fullName evidence="4">Thioredoxin domain-containing protein</fullName>
    </recommendedName>
</protein>
<reference evidence="2 3" key="1">
    <citation type="submission" date="2019-12" db="EMBL/GenBank/DDBJ databases">
        <authorList>
            <person name="Sun J.-Q."/>
        </authorList>
    </citation>
    <scope>NUCLEOTIDE SEQUENCE [LARGE SCALE GENOMIC DNA]</scope>
    <source>
        <strain evidence="2 3">JCM 17928</strain>
    </source>
</reference>
<keyword evidence="1" id="KW-0732">Signal</keyword>
<dbReference type="OrthoDB" id="1377425at2"/>
<gene>
    <name evidence="2" type="ORF">GN157_00435</name>
</gene>
<dbReference type="RefSeq" id="WP_157481154.1">
    <property type="nucleotide sequence ID" value="NZ_WOWP01000001.1"/>
</dbReference>
<evidence type="ECO:0008006" key="4">
    <source>
        <dbReference type="Google" id="ProtNLM"/>
    </source>
</evidence>
<evidence type="ECO:0000256" key="1">
    <source>
        <dbReference type="SAM" id="SignalP"/>
    </source>
</evidence>